<evidence type="ECO:0000256" key="3">
    <source>
        <dbReference type="ARBA" id="ARBA00022741"/>
    </source>
</evidence>
<dbReference type="PROSITE" id="PS51278">
    <property type="entry name" value="GATASE_TYPE_2"/>
    <property type="match status" value="1"/>
</dbReference>
<proteinExistence type="predicted"/>
<evidence type="ECO:0000313" key="13">
    <source>
        <dbReference type="Proteomes" id="UP000565078"/>
    </source>
</evidence>
<dbReference type="GO" id="GO:0005524">
    <property type="term" value="F:ATP binding"/>
    <property type="evidence" value="ECO:0007669"/>
    <property type="project" value="UniProtKB-KW"/>
</dbReference>
<keyword evidence="4 8" id="KW-0067">ATP-binding</keyword>
<keyword evidence="5 9" id="KW-0061">Asparagine biosynthesis</keyword>
<dbReference type="InterPro" id="IPR006426">
    <property type="entry name" value="Asn_synth_AEB"/>
</dbReference>
<evidence type="ECO:0000256" key="10">
    <source>
        <dbReference type="PIRSR" id="PIRSR001589-2"/>
    </source>
</evidence>
<comment type="pathway">
    <text evidence="6">Amino-acid biosynthesis.</text>
</comment>
<dbReference type="GO" id="GO:0006529">
    <property type="term" value="P:asparagine biosynthetic process"/>
    <property type="evidence" value="ECO:0007669"/>
    <property type="project" value="UniProtKB-KW"/>
</dbReference>
<dbReference type="Pfam" id="PF00733">
    <property type="entry name" value="Asn_synthase"/>
    <property type="match status" value="2"/>
</dbReference>
<dbReference type="InterPro" id="IPR050795">
    <property type="entry name" value="Asn_Synthetase"/>
</dbReference>
<keyword evidence="9" id="KW-0315">Glutamine amidotransferase</keyword>
<dbReference type="Pfam" id="PF13537">
    <property type="entry name" value="GATase_7"/>
    <property type="match status" value="1"/>
</dbReference>
<dbReference type="SUPFAM" id="SSF56235">
    <property type="entry name" value="N-terminal nucleophile aminohydrolases (Ntn hydrolases)"/>
    <property type="match status" value="1"/>
</dbReference>
<dbReference type="GO" id="GO:0005829">
    <property type="term" value="C:cytosol"/>
    <property type="evidence" value="ECO:0007669"/>
    <property type="project" value="TreeGrafter"/>
</dbReference>
<feature type="domain" description="Glutamine amidotransferase type-2" evidence="11">
    <location>
        <begin position="2"/>
        <end position="200"/>
    </location>
</feature>
<organism evidence="12 13">
    <name type="scientific">Candidatus Iainarchaeum sp</name>
    <dbReference type="NCBI Taxonomy" id="3101447"/>
    <lineage>
        <taxon>Archaea</taxon>
        <taxon>Candidatus Iainarchaeota</taxon>
        <taxon>Candidatus Iainarchaeia</taxon>
        <taxon>Candidatus Iainarchaeales</taxon>
        <taxon>Candidatus Iainarchaeaceae</taxon>
        <taxon>Candidatus Iainarchaeum</taxon>
    </lineage>
</organism>
<evidence type="ECO:0000259" key="11">
    <source>
        <dbReference type="PROSITE" id="PS51278"/>
    </source>
</evidence>
<dbReference type="PANTHER" id="PTHR11772">
    <property type="entry name" value="ASPARAGINE SYNTHETASE"/>
    <property type="match status" value="1"/>
</dbReference>
<keyword evidence="3 8" id="KW-0547">Nucleotide-binding</keyword>
<evidence type="ECO:0000256" key="2">
    <source>
        <dbReference type="ARBA" id="ARBA00022605"/>
    </source>
</evidence>
<dbReference type="Gene3D" id="3.40.50.620">
    <property type="entry name" value="HUPs"/>
    <property type="match status" value="1"/>
</dbReference>
<dbReference type="Gene3D" id="3.60.20.10">
    <property type="entry name" value="Glutamine Phosphoribosylpyrophosphate, subunit 1, domain 1"/>
    <property type="match status" value="1"/>
</dbReference>
<comment type="catalytic activity">
    <reaction evidence="7 8">
        <text>L-aspartate + L-glutamine + ATP + H2O = L-asparagine + L-glutamate + AMP + diphosphate + H(+)</text>
        <dbReference type="Rhea" id="RHEA:12228"/>
        <dbReference type="ChEBI" id="CHEBI:15377"/>
        <dbReference type="ChEBI" id="CHEBI:15378"/>
        <dbReference type="ChEBI" id="CHEBI:29985"/>
        <dbReference type="ChEBI" id="CHEBI:29991"/>
        <dbReference type="ChEBI" id="CHEBI:30616"/>
        <dbReference type="ChEBI" id="CHEBI:33019"/>
        <dbReference type="ChEBI" id="CHEBI:58048"/>
        <dbReference type="ChEBI" id="CHEBI:58359"/>
        <dbReference type="ChEBI" id="CHEBI:456215"/>
        <dbReference type="EC" id="6.3.5.4"/>
    </reaction>
</comment>
<feature type="binding site" evidence="10">
    <location>
        <position position="106"/>
    </location>
    <ligand>
        <name>L-glutamine</name>
        <dbReference type="ChEBI" id="CHEBI:58359"/>
    </ligand>
</feature>
<dbReference type="AlphaFoldDB" id="A0A7J4J256"/>
<evidence type="ECO:0000313" key="12">
    <source>
        <dbReference type="EMBL" id="HIH09306.1"/>
    </source>
</evidence>
<dbReference type="InterPro" id="IPR017932">
    <property type="entry name" value="GATase_2_dom"/>
</dbReference>
<gene>
    <name evidence="12" type="ORF">HA254_01410</name>
</gene>
<protein>
    <recommendedName>
        <fullName evidence="8">Putative asparagine synthetase [glutamine-hydrolyzing]</fullName>
        <ecNumber evidence="8">6.3.5.4</ecNumber>
    </recommendedName>
</protein>
<dbReference type="PANTHER" id="PTHR11772:SF2">
    <property type="entry name" value="ASPARAGINE SYNTHETASE [GLUTAMINE-HYDROLYZING]"/>
    <property type="match status" value="1"/>
</dbReference>
<sequence length="473" mass="51950">MCSVIGIISMQGRDVSENAFQMLSALKDRGPEGFGIIAPEREKKSKSLGRLRPMPSSEIILGHCLLSTTGYALQPLSSGDISICHNGQIYNYGGIVQGEGRKMASDSECIASFLSLQLKRSSMRAAVKKFMQVAIGEYAVGVLHKKRLYAFRDFSGQKPLWFGCSDSVCAFASIPHALYKIGIQFPQPLLPGHLLEISESGAKTRPIFTFGDFRKGIPEKHSLQSLGSSLLTAVKLQCRGQKKAAVLFSGGVDSSLIAKLVSSQVPDTRLFVAGAEGSQDLVAAEQSAKALSLPLEKIILQDKDVESLALKCISRLSFFDRMQIGLAVPELACAQRISEMGYKVVFSGQGSDEIFAGYSNYGKILAEKGFDAVDDEIWRSLGGMWSRNFYRDDMIVSSCALELRLPFMDRDFLNEAMAFPAEEKVLSEKDVLRKRPLRALAKLHGLPDFICNRPKKAMQYGSGSQKIVSRIFR</sequence>
<dbReference type="Proteomes" id="UP000565078">
    <property type="component" value="Unassembled WGS sequence"/>
</dbReference>
<evidence type="ECO:0000256" key="8">
    <source>
        <dbReference type="PIRNR" id="PIRNR001589"/>
    </source>
</evidence>
<evidence type="ECO:0000256" key="5">
    <source>
        <dbReference type="ARBA" id="ARBA00022888"/>
    </source>
</evidence>
<evidence type="ECO:0000256" key="7">
    <source>
        <dbReference type="ARBA" id="ARBA00048741"/>
    </source>
</evidence>
<dbReference type="EC" id="6.3.5.4" evidence="8"/>
<reference evidence="13" key="1">
    <citation type="journal article" date="2020" name="bioRxiv">
        <title>A rank-normalized archaeal taxonomy based on genome phylogeny resolves widespread incomplete and uneven classifications.</title>
        <authorList>
            <person name="Rinke C."/>
            <person name="Chuvochina M."/>
            <person name="Mussig A.J."/>
            <person name="Chaumeil P.-A."/>
            <person name="Waite D.W."/>
            <person name="Whitman W.B."/>
            <person name="Parks D.H."/>
            <person name="Hugenholtz P."/>
        </authorList>
    </citation>
    <scope>NUCLEOTIDE SEQUENCE [LARGE SCALE GENOMIC DNA]</scope>
</reference>
<keyword evidence="1" id="KW-0436">Ligase</keyword>
<dbReference type="CDD" id="cd01991">
    <property type="entry name" value="Asn_synthase_B_C"/>
    <property type="match status" value="1"/>
</dbReference>
<dbReference type="GO" id="GO:0004066">
    <property type="term" value="F:asparagine synthase (glutamine-hydrolyzing) activity"/>
    <property type="evidence" value="ECO:0007669"/>
    <property type="project" value="UniProtKB-EC"/>
</dbReference>
<dbReference type="SUPFAM" id="SSF52402">
    <property type="entry name" value="Adenine nucleotide alpha hydrolases-like"/>
    <property type="match status" value="1"/>
</dbReference>
<evidence type="ECO:0000256" key="9">
    <source>
        <dbReference type="PIRSR" id="PIRSR001589-1"/>
    </source>
</evidence>
<dbReference type="InterPro" id="IPR029055">
    <property type="entry name" value="Ntn_hydrolases_N"/>
</dbReference>
<dbReference type="CDD" id="cd00352">
    <property type="entry name" value="Gn_AT_II"/>
    <property type="match status" value="1"/>
</dbReference>
<evidence type="ECO:0000256" key="1">
    <source>
        <dbReference type="ARBA" id="ARBA00022598"/>
    </source>
</evidence>
<dbReference type="InterPro" id="IPR001962">
    <property type="entry name" value="Asn_synthase"/>
</dbReference>
<feature type="binding site" evidence="10">
    <location>
        <position position="247"/>
    </location>
    <ligand>
        <name>ATP</name>
        <dbReference type="ChEBI" id="CHEBI:30616"/>
    </ligand>
</feature>
<feature type="binding site" evidence="10">
    <location>
        <begin position="347"/>
        <end position="348"/>
    </location>
    <ligand>
        <name>ATP</name>
        <dbReference type="ChEBI" id="CHEBI:30616"/>
    </ligand>
</feature>
<keyword evidence="2 9" id="KW-0028">Amino-acid biosynthesis</keyword>
<comment type="caution">
    <text evidence="12">The sequence shown here is derived from an EMBL/GenBank/DDBJ whole genome shotgun (WGS) entry which is preliminary data.</text>
</comment>
<name>A0A7J4J256_9ARCH</name>
<evidence type="ECO:0000256" key="6">
    <source>
        <dbReference type="ARBA" id="ARBA00029440"/>
    </source>
</evidence>
<feature type="active site" description="For GATase activity" evidence="9">
    <location>
        <position position="2"/>
    </location>
</feature>
<dbReference type="EMBL" id="DUGC01000030">
    <property type="protein sequence ID" value="HIH09306.1"/>
    <property type="molecule type" value="Genomic_DNA"/>
</dbReference>
<dbReference type="InterPro" id="IPR014729">
    <property type="entry name" value="Rossmann-like_a/b/a_fold"/>
</dbReference>
<accession>A0A7J4J256</accession>
<dbReference type="PIRSF" id="PIRSF001589">
    <property type="entry name" value="Asn_synthetase_glu-h"/>
    <property type="match status" value="1"/>
</dbReference>
<evidence type="ECO:0000256" key="4">
    <source>
        <dbReference type="ARBA" id="ARBA00022840"/>
    </source>
</evidence>